<dbReference type="PANTHER" id="PTHR21340">
    <property type="entry name" value="DIADENOSINE 5,5-P1,P4-TETRAPHOSPHATE PYROPHOSPHOHYDROLASE MUTT"/>
    <property type="match status" value="1"/>
</dbReference>
<dbReference type="InterPro" id="IPR015797">
    <property type="entry name" value="NUDIX_hydrolase-like_dom_sf"/>
</dbReference>
<feature type="domain" description="Nudix hydrolase" evidence="1">
    <location>
        <begin position="1"/>
        <end position="159"/>
    </location>
</feature>
<reference evidence="2 3" key="1">
    <citation type="submission" date="2023-10" db="EMBL/GenBank/DDBJ databases">
        <title>Microbacterium xanthum sp. nov., isolated from seaweed.</title>
        <authorList>
            <person name="Lee S.D."/>
        </authorList>
    </citation>
    <scope>NUCLEOTIDE SEQUENCE [LARGE SCALE GENOMIC DNA]</scope>
    <source>
        <strain evidence="2 3">KCTC 19124</strain>
    </source>
</reference>
<name>A0ABU5N4I7_9MICO</name>
<protein>
    <submittedName>
        <fullName evidence="2">NUDIX domain-containing protein</fullName>
    </submittedName>
</protein>
<dbReference type="EMBL" id="JAWJYN010000001">
    <property type="protein sequence ID" value="MDZ8160999.1"/>
    <property type="molecule type" value="Genomic_DNA"/>
</dbReference>
<proteinExistence type="predicted"/>
<dbReference type="RefSeq" id="WP_194423664.1">
    <property type="nucleotide sequence ID" value="NZ_BAAAPT010000001.1"/>
</dbReference>
<sequence length="166" mass="18167">MTVHSAGILLYRLRHPPVDGAAPEVEVMIAHMGGPFWASKDAAAWSIPKGEYDPENERACDAAFREFREELGVEPPEAPVAELGTFPYSSGKRVTVFVADGAVFTPPTDGFGEFEMEWPPRSGRSARFPEVDRAAWVTIAEAREKLVKGQRPALDALSERLREAGG</sequence>
<evidence type="ECO:0000313" key="2">
    <source>
        <dbReference type="EMBL" id="MDZ8160999.1"/>
    </source>
</evidence>
<dbReference type="Gene3D" id="3.90.79.10">
    <property type="entry name" value="Nucleoside Triphosphate Pyrophosphohydrolase"/>
    <property type="match status" value="1"/>
</dbReference>
<evidence type="ECO:0000313" key="3">
    <source>
        <dbReference type="Proteomes" id="UP001291912"/>
    </source>
</evidence>
<dbReference type="InterPro" id="IPR000086">
    <property type="entry name" value="NUDIX_hydrolase_dom"/>
</dbReference>
<dbReference type="Proteomes" id="UP001291912">
    <property type="component" value="Unassembled WGS sequence"/>
</dbReference>
<organism evidence="2 3">
    <name type="scientific">Microbacterium aquimaris</name>
    <dbReference type="NCBI Taxonomy" id="459816"/>
    <lineage>
        <taxon>Bacteria</taxon>
        <taxon>Bacillati</taxon>
        <taxon>Actinomycetota</taxon>
        <taxon>Actinomycetes</taxon>
        <taxon>Micrococcales</taxon>
        <taxon>Microbacteriaceae</taxon>
        <taxon>Microbacterium</taxon>
    </lineage>
</organism>
<evidence type="ECO:0000259" key="1">
    <source>
        <dbReference type="PROSITE" id="PS51462"/>
    </source>
</evidence>
<dbReference type="SUPFAM" id="SSF55811">
    <property type="entry name" value="Nudix"/>
    <property type="match status" value="1"/>
</dbReference>
<dbReference type="PANTHER" id="PTHR21340:SF7">
    <property type="entry name" value="NUDIX HYDROLASE DOMAIN-CONTAINING PROTEIN"/>
    <property type="match status" value="1"/>
</dbReference>
<accession>A0ABU5N4I7</accession>
<dbReference type="PROSITE" id="PS51462">
    <property type="entry name" value="NUDIX"/>
    <property type="match status" value="1"/>
</dbReference>
<keyword evidence="3" id="KW-1185">Reference proteome</keyword>
<dbReference type="InterPro" id="IPR051325">
    <property type="entry name" value="Nudix_hydrolase_domain"/>
</dbReference>
<gene>
    <name evidence="2" type="ORF">R2Q92_04070</name>
</gene>
<dbReference type="Pfam" id="PF00293">
    <property type="entry name" value="NUDIX"/>
    <property type="match status" value="1"/>
</dbReference>
<comment type="caution">
    <text evidence="2">The sequence shown here is derived from an EMBL/GenBank/DDBJ whole genome shotgun (WGS) entry which is preliminary data.</text>
</comment>